<accession>A0AAD4MTM5</accession>
<sequence length="129" mass="14819">MVEPYTARRVIGEGALETLPTTTTHFHDEAFQWSQGTHSNIVHIYVSLHSSFCGLPVRRRLQLQQHSTTASTPMLAGNCWRSLLMVIFKPSKWRPSTAKEIDWGVRDNRNGTRFSLCGLWDREISFSDR</sequence>
<proteinExistence type="predicted"/>
<dbReference type="Proteomes" id="UP001201812">
    <property type="component" value="Unassembled WGS sequence"/>
</dbReference>
<comment type="caution">
    <text evidence="1">The sequence shown here is derived from an EMBL/GenBank/DDBJ whole genome shotgun (WGS) entry which is preliminary data.</text>
</comment>
<dbReference type="AlphaFoldDB" id="A0AAD4MTM5"/>
<dbReference type="EMBL" id="JAKKPZ010000053">
    <property type="protein sequence ID" value="KAI1705772.1"/>
    <property type="molecule type" value="Genomic_DNA"/>
</dbReference>
<protein>
    <submittedName>
        <fullName evidence="1">Uncharacterized protein</fullName>
    </submittedName>
</protein>
<organism evidence="1 2">
    <name type="scientific">Ditylenchus destructor</name>
    <dbReference type="NCBI Taxonomy" id="166010"/>
    <lineage>
        <taxon>Eukaryota</taxon>
        <taxon>Metazoa</taxon>
        <taxon>Ecdysozoa</taxon>
        <taxon>Nematoda</taxon>
        <taxon>Chromadorea</taxon>
        <taxon>Rhabditida</taxon>
        <taxon>Tylenchina</taxon>
        <taxon>Tylenchomorpha</taxon>
        <taxon>Sphaerularioidea</taxon>
        <taxon>Anguinidae</taxon>
        <taxon>Anguininae</taxon>
        <taxon>Ditylenchus</taxon>
    </lineage>
</organism>
<keyword evidence="2" id="KW-1185">Reference proteome</keyword>
<evidence type="ECO:0000313" key="2">
    <source>
        <dbReference type="Proteomes" id="UP001201812"/>
    </source>
</evidence>
<evidence type="ECO:0000313" key="1">
    <source>
        <dbReference type="EMBL" id="KAI1705772.1"/>
    </source>
</evidence>
<reference evidence="1" key="1">
    <citation type="submission" date="2022-01" db="EMBL/GenBank/DDBJ databases">
        <title>Genome Sequence Resource for Two Populations of Ditylenchus destructor, the Migratory Endoparasitic Phytonematode.</title>
        <authorList>
            <person name="Zhang H."/>
            <person name="Lin R."/>
            <person name="Xie B."/>
        </authorList>
    </citation>
    <scope>NUCLEOTIDE SEQUENCE</scope>
    <source>
        <strain evidence="1">BazhouSP</strain>
    </source>
</reference>
<gene>
    <name evidence="1" type="ORF">DdX_13383</name>
</gene>
<name>A0AAD4MTM5_9BILA</name>